<comment type="catalytic activity">
    <reaction evidence="10">
        <text>O-phospho-L-seryl-[protein] + H2O = L-seryl-[protein] + phosphate</text>
        <dbReference type="Rhea" id="RHEA:20629"/>
        <dbReference type="Rhea" id="RHEA-COMP:9863"/>
        <dbReference type="Rhea" id="RHEA-COMP:11604"/>
        <dbReference type="ChEBI" id="CHEBI:15377"/>
        <dbReference type="ChEBI" id="CHEBI:29999"/>
        <dbReference type="ChEBI" id="CHEBI:43474"/>
        <dbReference type="ChEBI" id="CHEBI:83421"/>
        <dbReference type="EC" id="3.1.3.16"/>
    </reaction>
</comment>
<evidence type="ECO:0000256" key="2">
    <source>
        <dbReference type="ARBA" id="ARBA00013081"/>
    </source>
</evidence>
<keyword evidence="17" id="KW-1185">Reference proteome</keyword>
<keyword evidence="8 14" id="KW-1133">Transmembrane helix</keyword>
<feature type="transmembrane region" description="Helical" evidence="14">
    <location>
        <begin position="83"/>
        <end position="114"/>
    </location>
</feature>
<dbReference type="SMART" id="SM00332">
    <property type="entry name" value="PP2Cc"/>
    <property type="match status" value="1"/>
</dbReference>
<dbReference type="Proteomes" id="UP000031563">
    <property type="component" value="Unassembled WGS sequence"/>
</dbReference>
<evidence type="ECO:0000256" key="5">
    <source>
        <dbReference type="ARBA" id="ARBA00022801"/>
    </source>
</evidence>
<dbReference type="PANTHER" id="PTHR43156:SF2">
    <property type="entry name" value="STAGE II SPORULATION PROTEIN E"/>
    <property type="match status" value="1"/>
</dbReference>
<dbReference type="InterPro" id="IPR014221">
    <property type="entry name" value="SpoII_E"/>
</dbReference>
<evidence type="ECO:0000256" key="4">
    <source>
        <dbReference type="ARBA" id="ARBA00022692"/>
    </source>
</evidence>
<evidence type="ECO:0000256" key="12">
    <source>
        <dbReference type="ARBA" id="ARBA00058752"/>
    </source>
</evidence>
<evidence type="ECO:0000256" key="11">
    <source>
        <dbReference type="ARBA" id="ARBA00048336"/>
    </source>
</evidence>
<dbReference type="InterPro" id="IPR052016">
    <property type="entry name" value="Bact_Sigma-Reg"/>
</dbReference>
<feature type="transmembrane region" description="Helical" evidence="14">
    <location>
        <begin position="256"/>
        <end position="274"/>
    </location>
</feature>
<feature type="transmembrane region" description="Helical" evidence="14">
    <location>
        <begin position="195"/>
        <end position="215"/>
    </location>
</feature>
<comment type="function">
    <text evidence="12">Normally needed for pro-sigma E processing during sporulation but can be bypassed in vegetative cells. Activates SpoIIAA by dephosphorylation.</text>
</comment>
<comment type="caution">
    <text evidence="16">The sequence shown here is derived from an EMBL/GenBank/DDBJ whole genome shotgun (WGS) entry which is preliminary data.</text>
</comment>
<accession>A0A0F5I165</accession>
<feature type="transmembrane region" description="Helical" evidence="14">
    <location>
        <begin position="227"/>
        <end position="250"/>
    </location>
</feature>
<dbReference type="InterPro" id="IPR001932">
    <property type="entry name" value="PPM-type_phosphatase-like_dom"/>
</dbReference>
<gene>
    <name evidence="16" type="ORF">QY95_02437</name>
</gene>
<keyword evidence="7" id="KW-0749">Sporulation</keyword>
<comment type="catalytic activity">
    <reaction evidence="11">
        <text>O-phospho-L-threonyl-[protein] + H2O = L-threonyl-[protein] + phosphate</text>
        <dbReference type="Rhea" id="RHEA:47004"/>
        <dbReference type="Rhea" id="RHEA-COMP:11060"/>
        <dbReference type="Rhea" id="RHEA-COMP:11605"/>
        <dbReference type="ChEBI" id="CHEBI:15377"/>
        <dbReference type="ChEBI" id="CHEBI:30013"/>
        <dbReference type="ChEBI" id="CHEBI:43474"/>
        <dbReference type="ChEBI" id="CHEBI:61977"/>
        <dbReference type="EC" id="3.1.3.16"/>
    </reaction>
</comment>
<evidence type="ECO:0000256" key="10">
    <source>
        <dbReference type="ARBA" id="ARBA00047761"/>
    </source>
</evidence>
<feature type="transmembrane region" description="Helical" evidence="14">
    <location>
        <begin position="126"/>
        <end position="146"/>
    </location>
</feature>
<accession>A0A0F5HPU5</accession>
<dbReference type="NCBIfam" id="TIGR02865">
    <property type="entry name" value="spore_II_E"/>
    <property type="match status" value="1"/>
</dbReference>
<dbReference type="SMART" id="SM00331">
    <property type="entry name" value="PP2C_SIG"/>
    <property type="match status" value="1"/>
</dbReference>
<evidence type="ECO:0000256" key="7">
    <source>
        <dbReference type="ARBA" id="ARBA00022969"/>
    </source>
</evidence>
<dbReference type="AlphaFoldDB" id="A0A0F5HPU5"/>
<evidence type="ECO:0000313" key="16">
    <source>
        <dbReference type="EMBL" id="KKB39414.1"/>
    </source>
</evidence>
<dbReference type="PROSITE" id="PS51746">
    <property type="entry name" value="PPM_2"/>
    <property type="match status" value="1"/>
</dbReference>
<dbReference type="Gene3D" id="3.60.40.10">
    <property type="entry name" value="PPM-type phosphatase domain"/>
    <property type="match status" value="1"/>
</dbReference>
<dbReference type="SUPFAM" id="SSF81606">
    <property type="entry name" value="PP2C-like"/>
    <property type="match status" value="1"/>
</dbReference>
<keyword evidence="4 14" id="KW-0812">Transmembrane</keyword>
<sequence length="831" mass="93077">MEKAESTLTETVNSTDFEETKTEVMKGMKQFSVSIQTLMLEKGFILLFIGFLLGRALILSHLTPFALPFFAAVFMLRRSCAPLALVGLLAGALSLSIEQAGYTFACMVLFLVSYRLLKNLHKEDTVSLPFFVFFTVLSVKVVFSYFQDSHSTFAYDLMMAGIEASLAFVLTLIFMQSIPFLSLRKRMKALKTEEVVSLIIMLASITSGTIGWTIYGLSIEHIFSRYLVLIFSFISGAAIGSTVGVVTGLIFSLANVASFFQMSLLAFSGLLGGLLREWRKAGAATGLIVATLMAGMYGDQGSALMPTIYESLIAIALLFLTPKMFTDQLAKLIPGTAEYSNEQQKYLRKMRDVTASRVEQFSDVFQALSKSFSQINVEQLDDYEEREMDIFLSQVTEKTCQTCFKKEQCWTKNFHHTYNLMKEVLYELDNGQTELSQPLTKELDAHCFRSQRVEEAIQQQLTYYQANQKLKKQVHDSRKLVADQLKGVSEVMNDFAEEIQRERENHYNQEEQILEAIEAFGLEIEQVDIYSLQKSNVDIEVKIPIMYNSHGECQKLIAPMLSDILGDHVIVHREEQEDDPAGTCQVTFRSAKAFTVGTGVAHAAKGGGLVSGDSYSTIELGAGKYAVAISDGMGNGERAHYESHETLRLLQQILKSGIEERVAIKSVNSILSLRTTDEIFSTLDLMIINLQDAAANFLKVGSTPSFIKRGENVTKIEASNLPIGILQEFEVDTVSEQLKSGDLVIMMSDGVFEGPRNIENNDMWMKRKIKEIETDDPQAMADLLMEEVIRTRSGEIQDDMTVVVVKVEHNLPKWTSIPMHLSFSRKKKKIS</sequence>
<evidence type="ECO:0000256" key="3">
    <source>
        <dbReference type="ARBA" id="ARBA00022475"/>
    </source>
</evidence>
<dbReference type="Pfam" id="PF07228">
    <property type="entry name" value="SpoIIE"/>
    <property type="match status" value="1"/>
</dbReference>
<proteinExistence type="predicted"/>
<name>A0A0F5HPU5_BACTR</name>
<evidence type="ECO:0000256" key="8">
    <source>
        <dbReference type="ARBA" id="ARBA00022989"/>
    </source>
</evidence>
<dbReference type="STRING" id="1221996.QY95_02437"/>
<keyword evidence="9 14" id="KW-0472">Membrane</keyword>
<evidence type="ECO:0000256" key="13">
    <source>
        <dbReference type="ARBA" id="ARBA00074959"/>
    </source>
</evidence>
<dbReference type="GO" id="GO:0005886">
    <property type="term" value="C:plasma membrane"/>
    <property type="evidence" value="ECO:0007669"/>
    <property type="project" value="UniProtKB-SubCell"/>
</dbReference>
<evidence type="ECO:0000313" key="17">
    <source>
        <dbReference type="Proteomes" id="UP000031563"/>
    </source>
</evidence>
<dbReference type="Pfam" id="PF19732">
    <property type="entry name" value="SpoIIE_N"/>
    <property type="match status" value="1"/>
</dbReference>
<comment type="subcellular location">
    <subcellularLocation>
        <location evidence="1">Cell membrane</location>
        <topology evidence="1">Multi-pass membrane protein</topology>
    </subcellularLocation>
</comment>
<organism evidence="16 17">
    <name type="scientific">Bacillus thermotolerans</name>
    <name type="common">Quasibacillus thermotolerans</name>
    <dbReference type="NCBI Taxonomy" id="1221996"/>
    <lineage>
        <taxon>Bacteria</taxon>
        <taxon>Bacillati</taxon>
        <taxon>Bacillota</taxon>
        <taxon>Bacilli</taxon>
        <taxon>Bacillales</taxon>
        <taxon>Bacillaceae</taxon>
        <taxon>Bacillus</taxon>
    </lineage>
</organism>
<evidence type="ECO:0000256" key="6">
    <source>
        <dbReference type="ARBA" id="ARBA00022912"/>
    </source>
</evidence>
<dbReference type="GO" id="GO:0004722">
    <property type="term" value="F:protein serine/threonine phosphatase activity"/>
    <property type="evidence" value="ECO:0007669"/>
    <property type="project" value="UniProtKB-EC"/>
</dbReference>
<dbReference type="RefSeq" id="WP_039234701.1">
    <property type="nucleotide sequence ID" value="NZ_JWIR02000042.1"/>
</dbReference>
<feature type="transmembrane region" description="Helical" evidence="14">
    <location>
        <begin position="31"/>
        <end position="52"/>
    </location>
</feature>
<dbReference type="EC" id="3.1.3.16" evidence="2"/>
<dbReference type="EMBL" id="JWIR02000042">
    <property type="protein sequence ID" value="KKB39414.1"/>
    <property type="molecule type" value="Genomic_DNA"/>
</dbReference>
<dbReference type="FunFam" id="3.60.40.10:FF:000100">
    <property type="entry name" value="Stage II sporulation protein E"/>
    <property type="match status" value="1"/>
</dbReference>
<reference evidence="16" key="1">
    <citation type="submission" date="2015-02" db="EMBL/GenBank/DDBJ databases">
        <title>Genome Assembly of Bacillaceae bacterium MTCC 8252.</title>
        <authorList>
            <person name="Verma A."/>
            <person name="Khatri I."/>
            <person name="Mual P."/>
            <person name="Subramanian S."/>
            <person name="Krishnamurthi S."/>
        </authorList>
    </citation>
    <scope>NUCLEOTIDE SEQUENCE [LARGE SCALE GENOMIC DNA]</scope>
    <source>
        <strain evidence="16">MTCC 8252</strain>
    </source>
</reference>
<dbReference type="PANTHER" id="PTHR43156">
    <property type="entry name" value="STAGE II SPORULATION PROTEIN E-RELATED"/>
    <property type="match status" value="1"/>
</dbReference>
<dbReference type="InterPro" id="IPR045768">
    <property type="entry name" value="SpoIIE_N"/>
</dbReference>
<dbReference type="GO" id="GO:0030435">
    <property type="term" value="P:sporulation resulting in formation of a cellular spore"/>
    <property type="evidence" value="ECO:0007669"/>
    <property type="project" value="UniProtKB-KW"/>
</dbReference>
<feature type="transmembrane region" description="Helical" evidence="14">
    <location>
        <begin position="153"/>
        <end position="175"/>
    </location>
</feature>
<feature type="domain" description="PPM-type phosphatase" evidence="15">
    <location>
        <begin position="597"/>
        <end position="807"/>
    </location>
</feature>
<evidence type="ECO:0000259" key="15">
    <source>
        <dbReference type="PROSITE" id="PS51746"/>
    </source>
</evidence>
<dbReference type="OrthoDB" id="9763774at2"/>
<protein>
    <recommendedName>
        <fullName evidence="13">Stage II sporulation protein E</fullName>
        <ecNumber evidence="2">3.1.3.16</ecNumber>
    </recommendedName>
</protein>
<keyword evidence="5" id="KW-0378">Hydrolase</keyword>
<evidence type="ECO:0000256" key="14">
    <source>
        <dbReference type="SAM" id="Phobius"/>
    </source>
</evidence>
<keyword evidence="3" id="KW-1003">Cell membrane</keyword>
<keyword evidence="6" id="KW-0904">Protein phosphatase</keyword>
<feature type="transmembrane region" description="Helical" evidence="14">
    <location>
        <begin position="58"/>
        <end position="76"/>
    </location>
</feature>
<dbReference type="InterPro" id="IPR036457">
    <property type="entry name" value="PPM-type-like_dom_sf"/>
</dbReference>
<evidence type="ECO:0000256" key="1">
    <source>
        <dbReference type="ARBA" id="ARBA00004651"/>
    </source>
</evidence>
<evidence type="ECO:0000256" key="9">
    <source>
        <dbReference type="ARBA" id="ARBA00023136"/>
    </source>
</evidence>